<dbReference type="InterPro" id="IPR007412">
    <property type="entry name" value="FlgM"/>
</dbReference>
<gene>
    <name evidence="9" type="primary">flgM</name>
    <name evidence="9" type="ORF">FIV42_11525</name>
</gene>
<evidence type="ECO:0000313" key="9">
    <source>
        <dbReference type="EMBL" id="QDG51348.1"/>
    </source>
</evidence>
<dbReference type="NCBIfam" id="TIGR03824">
    <property type="entry name" value="FlgM_jcvi"/>
    <property type="match status" value="1"/>
</dbReference>
<comment type="similarity">
    <text evidence="1">Belongs to the FlgM family.</text>
</comment>
<proteinExistence type="inferred from homology"/>
<evidence type="ECO:0000256" key="4">
    <source>
        <dbReference type="ARBA" id="ARBA00022795"/>
    </source>
</evidence>
<evidence type="ECO:0000256" key="5">
    <source>
        <dbReference type="ARBA" id="ARBA00023015"/>
    </source>
</evidence>
<evidence type="ECO:0000313" key="10">
    <source>
        <dbReference type="Proteomes" id="UP000315995"/>
    </source>
</evidence>
<dbReference type="GO" id="GO:0044781">
    <property type="term" value="P:bacterial-type flagellum organization"/>
    <property type="evidence" value="ECO:0007669"/>
    <property type="project" value="UniProtKB-KW"/>
</dbReference>
<keyword evidence="4" id="KW-1005">Bacterial flagellum biogenesis</keyword>
<reference evidence="9 10" key="1">
    <citation type="submission" date="2019-06" db="EMBL/GenBank/DDBJ databases">
        <title>Persicimonas caeni gen. nov., sp. nov., a predatory bacterium isolated from solar saltern.</title>
        <authorList>
            <person name="Wang S."/>
        </authorList>
    </citation>
    <scope>NUCLEOTIDE SEQUENCE [LARGE SCALE GENOMIC DNA]</scope>
    <source>
        <strain evidence="9 10">YN101</strain>
    </source>
</reference>
<sequence>MKIINLNNTPSTRVNKAGGSEKAAEVQSETGEQNAANARDSVDVSASRHLNELTDIAMQSPVDDVAFEELKAAIRSGEYKPDLQGLADRMLGDGAAIEILGDS</sequence>
<evidence type="ECO:0000256" key="6">
    <source>
        <dbReference type="ARBA" id="ARBA00023163"/>
    </source>
</evidence>
<keyword evidence="5" id="KW-0805">Transcription regulation</keyword>
<keyword evidence="10" id="KW-1185">Reference proteome</keyword>
<evidence type="ECO:0000256" key="1">
    <source>
        <dbReference type="ARBA" id="ARBA00005322"/>
    </source>
</evidence>
<dbReference type="InterPro" id="IPR035890">
    <property type="entry name" value="Anti-sigma-28_factor_FlgM_sf"/>
</dbReference>
<dbReference type="Proteomes" id="UP000315995">
    <property type="component" value="Chromosome"/>
</dbReference>
<dbReference type="SUPFAM" id="SSF101498">
    <property type="entry name" value="Anti-sigma factor FlgM"/>
    <property type="match status" value="1"/>
</dbReference>
<dbReference type="EMBL" id="CP041186">
    <property type="protein sequence ID" value="QDG51348.1"/>
    <property type="molecule type" value="Genomic_DNA"/>
</dbReference>
<keyword evidence="3" id="KW-0678">Repressor</keyword>
<feature type="compositionally biased region" description="Polar residues" evidence="7">
    <location>
        <begin position="27"/>
        <end position="36"/>
    </location>
</feature>
<name>A0A4Y6PSS3_PERCE</name>
<keyword evidence="9" id="KW-0969">Cilium</keyword>
<accession>A0A5B8YA90</accession>
<dbReference type="GO" id="GO:0045892">
    <property type="term" value="P:negative regulation of DNA-templated transcription"/>
    <property type="evidence" value="ECO:0007669"/>
    <property type="project" value="InterPro"/>
</dbReference>
<feature type="region of interest" description="Disordered" evidence="7">
    <location>
        <begin position="1"/>
        <end position="43"/>
    </location>
</feature>
<feature type="compositionally biased region" description="Polar residues" evidence="7">
    <location>
        <begin position="1"/>
        <end position="14"/>
    </location>
</feature>
<dbReference type="RefSeq" id="WP_141197831.1">
    <property type="nucleotide sequence ID" value="NZ_CP041186.1"/>
</dbReference>
<protein>
    <recommendedName>
        <fullName evidence="2">Negative regulator of flagellin synthesis</fullName>
    </recommendedName>
</protein>
<keyword evidence="6" id="KW-0804">Transcription</keyword>
<accession>A0A4Y6PSS3</accession>
<dbReference type="AlphaFoldDB" id="A0A4Y6PSS3"/>
<dbReference type="OrthoDB" id="9797114at2"/>
<organism evidence="9 10">
    <name type="scientific">Persicimonas caeni</name>
    <dbReference type="NCBI Taxonomy" id="2292766"/>
    <lineage>
        <taxon>Bacteria</taxon>
        <taxon>Deltaproteobacteria</taxon>
        <taxon>Bradymonadales</taxon>
        <taxon>Bradymonadaceae</taxon>
        <taxon>Persicimonas</taxon>
    </lineage>
</organism>
<evidence type="ECO:0000256" key="3">
    <source>
        <dbReference type="ARBA" id="ARBA00022491"/>
    </source>
</evidence>
<dbReference type="Pfam" id="PF04316">
    <property type="entry name" value="FlgM"/>
    <property type="match status" value="1"/>
</dbReference>
<dbReference type="InterPro" id="IPR031316">
    <property type="entry name" value="FlgM_C"/>
</dbReference>
<keyword evidence="9" id="KW-0282">Flagellum</keyword>
<evidence type="ECO:0000259" key="8">
    <source>
        <dbReference type="Pfam" id="PF04316"/>
    </source>
</evidence>
<keyword evidence="9" id="KW-0966">Cell projection</keyword>
<evidence type="ECO:0000256" key="2">
    <source>
        <dbReference type="ARBA" id="ARBA00017823"/>
    </source>
</evidence>
<feature type="domain" description="Anti-sigma-28 factor FlgM C-terminal" evidence="8">
    <location>
        <begin position="40"/>
        <end position="91"/>
    </location>
</feature>
<evidence type="ECO:0000256" key="7">
    <source>
        <dbReference type="SAM" id="MobiDB-lite"/>
    </source>
</evidence>